<dbReference type="InterPro" id="IPR012334">
    <property type="entry name" value="Pectin_lyas_fold"/>
</dbReference>
<dbReference type="InterPro" id="IPR011050">
    <property type="entry name" value="Pectin_lyase_fold/virulence"/>
</dbReference>
<evidence type="ECO:0000259" key="1">
    <source>
        <dbReference type="SMART" id="SM00912"/>
    </source>
</evidence>
<proteinExistence type="predicted"/>
<gene>
    <name evidence="2" type="ORF">ACFQ2T_13380</name>
</gene>
<dbReference type="SMART" id="SM00912">
    <property type="entry name" value="Haemagg_act"/>
    <property type="match status" value="1"/>
</dbReference>
<organism evidence="2 3">
    <name type="scientific">Methylophilus flavus</name>
    <dbReference type="NCBI Taxonomy" id="640084"/>
    <lineage>
        <taxon>Bacteria</taxon>
        <taxon>Pseudomonadati</taxon>
        <taxon>Pseudomonadota</taxon>
        <taxon>Betaproteobacteria</taxon>
        <taxon>Nitrosomonadales</taxon>
        <taxon>Methylophilaceae</taxon>
        <taxon>Methylophilus</taxon>
    </lineage>
</organism>
<name>A0ABW3PGM3_9PROT</name>
<dbReference type="RefSeq" id="WP_379035260.1">
    <property type="nucleotide sequence ID" value="NZ_JBHTLN010000007.1"/>
</dbReference>
<dbReference type="Proteomes" id="UP001597206">
    <property type="component" value="Unassembled WGS sequence"/>
</dbReference>
<dbReference type="InterPro" id="IPR024973">
    <property type="entry name" value="ESPR"/>
</dbReference>
<reference evidence="3" key="1">
    <citation type="journal article" date="2019" name="Int. J. Syst. Evol. Microbiol.">
        <title>The Global Catalogue of Microorganisms (GCM) 10K type strain sequencing project: providing services to taxonomists for standard genome sequencing and annotation.</title>
        <authorList>
            <consortium name="The Broad Institute Genomics Platform"/>
            <consortium name="The Broad Institute Genome Sequencing Center for Infectious Disease"/>
            <person name="Wu L."/>
            <person name="Ma J."/>
        </authorList>
    </citation>
    <scope>NUCLEOTIDE SEQUENCE [LARGE SCALE GENOMIC DNA]</scope>
    <source>
        <strain evidence="3">CCUG 58411</strain>
    </source>
</reference>
<dbReference type="NCBIfam" id="TIGR01901">
    <property type="entry name" value="adhes_NPXG"/>
    <property type="match status" value="1"/>
</dbReference>
<dbReference type="Pfam" id="PF12545">
    <property type="entry name" value="DUF3739"/>
    <property type="match status" value="1"/>
</dbReference>
<comment type="caution">
    <text evidence="2">The sequence shown here is derived from an EMBL/GenBank/DDBJ whole genome shotgun (WGS) entry which is preliminary data.</text>
</comment>
<dbReference type="InterPro" id="IPR008638">
    <property type="entry name" value="FhaB/CdiA-like_TPS"/>
</dbReference>
<accession>A0ABW3PGM3</accession>
<evidence type="ECO:0000313" key="3">
    <source>
        <dbReference type="Proteomes" id="UP001597206"/>
    </source>
</evidence>
<dbReference type="SUPFAM" id="SSF51126">
    <property type="entry name" value="Pectin lyase-like"/>
    <property type="match status" value="1"/>
</dbReference>
<protein>
    <submittedName>
        <fullName evidence="2">Filamentous hemagglutinin family protein</fullName>
    </submittedName>
</protein>
<evidence type="ECO:0000313" key="2">
    <source>
        <dbReference type="EMBL" id="MFD1123500.1"/>
    </source>
</evidence>
<dbReference type="Pfam" id="PF13018">
    <property type="entry name" value="ESPR"/>
    <property type="match status" value="1"/>
</dbReference>
<dbReference type="InterPro" id="IPR021026">
    <property type="entry name" value="Filamn_hemagglutn_DUF3739"/>
</dbReference>
<sequence length="3346" mass="345135">MNQGIYQLVFSKIHHAMVVVSEVASSCAGEGRTRARRAAGMWLALSMLPGPWMVMSAWADLPAGIQIRDIVNESTKVLSSTTNQITFQQLKPQAIVNYDKLNLGAGQQFNVNMQAGWSMLNRVHSVDPSVINGNVNAAGNIYFVNANGVIIGKDAVFNVGSLFAGTLNITDELFQSGFINDSGYNSVFELVDTINLTPDQAAKVNNAEVRVESGAQINAAKGGKVMLFAPKVTVEKDAVIKTPDGQTILAAGKKIYLKGSQDPAGMLVEVASGGTATNLGKIVAERGNITMMGLAVNQMGTVSATTSVRANGSIRLIAQADANVVNGLADERRDGIVTLGKGSVTEVTPEMNDKEEVLASLAFKTSDINIQGSLVNIDGMVSAKGGNVTVSSLFDAASVLNSTVARRIHLGENATIDVSGVDATASMDRFQLTVQLNSDALKDNPILRGSNLFGKTVYVDARKGTDLFDLQPYIDSTRMATVAEKMTNAGTVKLTTSNEIIAEKGSTINVSGGSTTYKAGSLKESQLVYNGKLVPISQAKAGVAYSAIGDTKKVIDPKWGTTSTYTLGNLTNRVASFFEGGNAGEVRAVSPDATGYVQKLVLDGSLLGNVRISQQQLLSQNIPLGASLIASARNLDIEKSVQNLSDNFAFGEELAGGDDFVSRISSSFLRQGFNRVDLQNVKTLNVNTALTLDPMSTAAFNAAAALGDDTNRWLTLGRAGDTVVNINQDITAHGIDVRLNAGVTRIADNVTISTAGNFVNNKTGIRGALTQQTAENAGSIQAGIVEFGQNVTLDTSAGAYVDSGGTLHNGQADNISFTTKSQLPSNLTLRAYGFDKGGELSIQFGEGTQTNLHIGAGNIATDALNFSLANSFFSQGGFSKYNLGAFNIHVGSENMGATSIVHGVAQNLQVKSGFNNAASTDNIFSVTRLVTRPDYLRQAVSFDFATYRAGDDLGVLTVHENAHIKTDIGGNVQLSAGKQVNVLGDITAKGGDITLRINDEDSALPEDPSQMVFVGSNSTLDVSGASFRLPNSRSGLEQNQIVNAGTITINSADGEQKGAVVIKQGALLNVSAANVATRTLTNRGYITETLYGDAGEINLFGYGSLLVDGKLSGQAQGTGRGGSLNMFFEAVPYPADDFSTMYVNGSGRFHVTNDLQLLATNIQAGDALKTSGPVTPSSGQLQRAQISAAQIESGGFDNVRMGSFDQNATNETSQMLLASNLDLKVAGNLRLDTPVLQVLDNGHAKLTAGHLQLHSRKNDVDPAVLTGSGELTMNANQVYIDGLVATSGVSRTNLNVLRDIHGQGEATFVQVGQAATQSGLTTQGQLNLTARQIYPDSGAKLTFTAEGANSQINVRSSGLAPSNVLSGGGILTLQANKIHQDGVLKAPFGQIHLNASESVTLGAGSLTTVSGTGQNIPFGMTMSAGEVFNPGDGKTRNLVEKEISINAPDTKLGEGATVDLSGGGELFAYEWISGGVGGTQDILAQPDTYALIPAMTSEYAATDRLYNNGTTGIGQTIYITGVAGVPTGTYTLLPARYALVPGAFVVQRSDASLVRGQTSALQDGSKLTTGYMADLNTGAKDANWSTFRVIDGSVFRPAEGAVSKAPSQYVITNASSYFNDPSNTGGADVKNTQDAGKLTLQAQQLALEASVVGRKITGADGLMVDISSNSIRVVNQKDSTDSTSLQLQVSQLNALNADSILLGGTRSQSNNTTNINTVANTVSIENDASQVLQTGELMATATDSVNVAAGAQIDTGAKTANPKTVNVNTSGDGAFLGLSSNNQLQYTRTGSSINAQSGSLNIAANSQISAGNSLVIDGSQNVTFDGNISLADGASATLGSNRILIGDVPSGVSGLHVSDQTLSQLDNIANLTLNSYSTVDTFGDVSFGNDKLNLTVNAAGIAGHLANGEVAAPANQTVTINTKTFTLKNTVDATYAGAADPSGRTLQVNAESVHLIGDPGGALENNAVAAVDKNTIGGFDGVQINAKSLTVAERGALDLQVNQTQLNVGRITASSSANYTIGTAGTLSTTQGITTGLAANTNIGGKLTLQADQLNVNSRIETLAGQINLQANTHLNLGSQAVVTAASATKTYAEKTTHIDAGKVQLSSGGDIVTDAGAVVNVSAQGDADAGKVIVSATSGSLQLQGQLDGRALGTDKGGSLEVDVKALPSVVAVDQQAQGFSQSRSYRVRTGDVVVDGTGTQSLTAKQVTVTADQGAINVVGTINANSDKQGSISLNANGDVTLQSSAQLTANSSKAGAEGGKVMLATQNGALNLNQGSTISVAGGANGSGGTVHLRAPRTGAGSGNGVAVSALETTINGAKSVTLEAFRVYNNVNALTAGNGSGSTLGYNTLASDVTSFMGNQAGILASLGKTGDSHFHLRAGQEIRSNGDLAVNADWNLYSDTRAGNEPGILTLRAANNLNINGSISDGFATAATGAAIGIGDSWSYRLVAGADMGSANVMSTLPSTIGFDGNSESGNLTLGSNKLIRTGTGNIEVATGGDLVMGDANSVIYTAGVEAAELPGFTPPVSAQRPLYLDNGGDISLNVRGNINGSENDSRQVINQWLSRQAGNNQLKDASWWIRNDQFKQSLGALGGGDVTINAGGNIANFSASVPTSARYDNFGAGATGNGVVNGGGNLNITAGGDLYSGVYFIGKGEGNIKVDGSITAQPDKLYGTVLAMMDGQFDVSAGKDMLIEGTLNPTLAPQSLINASIRPINDSTIHNSYFNTYSETASVKLSALTGDVTYATQLSSLLTQSTGLRENVYGGMSLNPGTLSIAAQNGSITVGQAYLVPSSKGDLSLLADQHISIGKLLMSDANVTDIPGMNNPVRSAFFSGDEELLADNLPYFNNHATSLLHANDFQTSLIVTKSGDIRGSDSAVPGLIYLPKATQIVAGQDVTNLNIGLQNNRSSDISVVAAGRDVNTKNIVIAGPGELLVQAGRNVDLIYTDVTSIQATGSTGTKQGDFQFTPASRVNTLLPAAAGSSISMLAGVGAGAKVQDYIDRYIAPTGAGPDVLDGNDSGLNSYKEKTAAYLLAFMKKLTGNNTLTEAQAFTQFNAQSNAIKTVFVNRHLTTELISSAQSFAKAGNHDRGNDALAALYPTKAAGDILLFNSKISTNSGGSIDLVAPGGLINVGVPGQGGDDIGIITEKGGEIRAIADGDFSVNQSKVITQYGSDIAIWSTNGTIDAGRGSKTATSVPERIVQTDVFGNTIVEVRGVASGSGIRAQTYDPDGPNGPQKAPTQGNVFLTAPVVDAGEAGIQGIIQIVAPVVLNAGNIQASAGSTGVPTTTTTAVAGLNTTTNPDSVNAAAQAVAQSVANSAVNNAFTKPVLPSIISVDVIGIGR</sequence>
<dbReference type="Gene3D" id="2.160.20.10">
    <property type="entry name" value="Single-stranded right-handed beta-helix, Pectin lyase-like"/>
    <property type="match status" value="1"/>
</dbReference>
<keyword evidence="3" id="KW-1185">Reference proteome</keyword>
<feature type="domain" description="Filamentous haemagglutinin FhaB/tRNA nuclease CdiA-like TPS" evidence="1">
    <location>
        <begin position="62"/>
        <end position="173"/>
    </location>
</feature>
<dbReference type="EMBL" id="JBHTLN010000007">
    <property type="protein sequence ID" value="MFD1123500.1"/>
    <property type="molecule type" value="Genomic_DNA"/>
</dbReference>